<feature type="compositionally biased region" description="Basic and acidic residues" evidence="1">
    <location>
        <begin position="362"/>
        <end position="378"/>
    </location>
</feature>
<name>A0AAW1P9G2_9CHLO</name>
<sequence>MIKWCSSESIVGHGTQQHTSYQQIRVSQESTNLKRRRLTAANKLVHLHLELRTASLPMTMCTQAGICTLLTILLVLSGTHAQDPNQYKFPPSSKKDTILIVALRINGPQVEPFTTVKQNAVLTGVANVIGDGIIASDVRLSIVNQTQASTRRLLQSGVPGVGMQLNISTNSAQASAQASRLQAAANNAQLQSAFGMQGLQTHSVLVLSTQTVAVPAPAAPASPAVSSPSSKAGSPAPVPIPKSGGTPGFVIPVVVVLVLLLVLAVAGVLGHRWYMRRRAARKQAEYITQYFSTNSLAGETKPYTRNPLPPIRTSVPTAPALGSADANVSLQPGSVTGASLKPRSPRKERRLLRETGPTSPADQRRKSGAYEHVDVEAL</sequence>
<organism evidence="3 4">
    <name type="scientific">[Myrmecia] bisecta</name>
    <dbReference type="NCBI Taxonomy" id="41462"/>
    <lineage>
        <taxon>Eukaryota</taxon>
        <taxon>Viridiplantae</taxon>
        <taxon>Chlorophyta</taxon>
        <taxon>core chlorophytes</taxon>
        <taxon>Trebouxiophyceae</taxon>
        <taxon>Trebouxiales</taxon>
        <taxon>Trebouxiaceae</taxon>
        <taxon>Myrmecia</taxon>
    </lineage>
</organism>
<keyword evidence="2" id="KW-0472">Membrane</keyword>
<dbReference type="EMBL" id="JALJOR010000014">
    <property type="protein sequence ID" value="KAK9806385.1"/>
    <property type="molecule type" value="Genomic_DNA"/>
</dbReference>
<feature type="transmembrane region" description="Helical" evidence="2">
    <location>
        <begin position="249"/>
        <end position="269"/>
    </location>
</feature>
<feature type="region of interest" description="Disordered" evidence="1">
    <location>
        <begin position="218"/>
        <end position="239"/>
    </location>
</feature>
<reference evidence="3 4" key="1">
    <citation type="journal article" date="2024" name="Nat. Commun.">
        <title>Phylogenomics reveals the evolutionary origins of lichenization in chlorophyte algae.</title>
        <authorList>
            <person name="Puginier C."/>
            <person name="Libourel C."/>
            <person name="Otte J."/>
            <person name="Skaloud P."/>
            <person name="Haon M."/>
            <person name="Grisel S."/>
            <person name="Petersen M."/>
            <person name="Berrin J.G."/>
            <person name="Delaux P.M."/>
            <person name="Dal Grande F."/>
            <person name="Keller J."/>
        </authorList>
    </citation>
    <scope>NUCLEOTIDE SEQUENCE [LARGE SCALE GENOMIC DNA]</scope>
    <source>
        <strain evidence="3 4">SAG 2043</strain>
    </source>
</reference>
<dbReference type="AlphaFoldDB" id="A0AAW1P9G2"/>
<evidence type="ECO:0000256" key="1">
    <source>
        <dbReference type="SAM" id="MobiDB-lite"/>
    </source>
</evidence>
<evidence type="ECO:0000256" key="2">
    <source>
        <dbReference type="SAM" id="Phobius"/>
    </source>
</evidence>
<keyword evidence="2" id="KW-1133">Transmembrane helix</keyword>
<feature type="compositionally biased region" description="Polar residues" evidence="1">
    <location>
        <begin position="326"/>
        <end position="337"/>
    </location>
</feature>
<keyword evidence="4" id="KW-1185">Reference proteome</keyword>
<evidence type="ECO:0000313" key="3">
    <source>
        <dbReference type="EMBL" id="KAK9806385.1"/>
    </source>
</evidence>
<dbReference type="Proteomes" id="UP001489004">
    <property type="component" value="Unassembled WGS sequence"/>
</dbReference>
<evidence type="ECO:0000313" key="4">
    <source>
        <dbReference type="Proteomes" id="UP001489004"/>
    </source>
</evidence>
<keyword evidence="2" id="KW-0812">Transmembrane</keyword>
<comment type="caution">
    <text evidence="3">The sequence shown here is derived from an EMBL/GenBank/DDBJ whole genome shotgun (WGS) entry which is preliminary data.</text>
</comment>
<accession>A0AAW1P9G2</accession>
<feature type="compositionally biased region" description="Low complexity" evidence="1">
    <location>
        <begin position="218"/>
        <end position="235"/>
    </location>
</feature>
<protein>
    <submittedName>
        <fullName evidence="3">Uncharacterized protein</fullName>
    </submittedName>
</protein>
<gene>
    <name evidence="3" type="ORF">WJX72_012302</name>
</gene>
<feature type="region of interest" description="Disordered" evidence="1">
    <location>
        <begin position="298"/>
        <end position="378"/>
    </location>
</feature>
<proteinExistence type="predicted"/>